<protein>
    <submittedName>
        <fullName evidence="2">Uncharacterized protein</fullName>
    </submittedName>
</protein>
<dbReference type="Proteomes" id="UP000299084">
    <property type="component" value="Unassembled WGS sequence"/>
</dbReference>
<feature type="compositionally biased region" description="Basic and acidic residues" evidence="1">
    <location>
        <begin position="80"/>
        <end position="89"/>
    </location>
</feature>
<sequence length="89" mass="9708">MLTLPIWGPPCFPITLQEGSGIKFLSRPAPQPSQPALTHWRCQVYLSSVQTAVITVNPVEMAGRILIREAGRGPRGSLHRHTEGHALSS</sequence>
<accession>A0A5N4D5E6</accession>
<name>A0A5N4D5E6_CAMDR</name>
<organism evidence="2 3">
    <name type="scientific">Camelus dromedarius</name>
    <name type="common">Dromedary</name>
    <name type="synonym">Arabian camel</name>
    <dbReference type="NCBI Taxonomy" id="9838"/>
    <lineage>
        <taxon>Eukaryota</taxon>
        <taxon>Metazoa</taxon>
        <taxon>Chordata</taxon>
        <taxon>Craniata</taxon>
        <taxon>Vertebrata</taxon>
        <taxon>Euteleostomi</taxon>
        <taxon>Mammalia</taxon>
        <taxon>Eutheria</taxon>
        <taxon>Laurasiatheria</taxon>
        <taxon>Artiodactyla</taxon>
        <taxon>Tylopoda</taxon>
        <taxon>Camelidae</taxon>
        <taxon>Camelus</taxon>
    </lineage>
</organism>
<proteinExistence type="predicted"/>
<evidence type="ECO:0000256" key="1">
    <source>
        <dbReference type="SAM" id="MobiDB-lite"/>
    </source>
</evidence>
<reference evidence="2 3" key="1">
    <citation type="journal article" date="2019" name="Mol. Ecol. Resour.">
        <title>Improving Illumina assemblies with Hi-C and long reads: an example with the North African dromedary.</title>
        <authorList>
            <person name="Elbers J.P."/>
            <person name="Rogers M.F."/>
            <person name="Perelman P.L."/>
            <person name="Proskuryakova A.A."/>
            <person name="Serdyukova N.A."/>
            <person name="Johnson W.E."/>
            <person name="Horin P."/>
            <person name="Corander J."/>
            <person name="Murphy D."/>
            <person name="Burger P.A."/>
        </authorList>
    </citation>
    <scope>NUCLEOTIDE SEQUENCE [LARGE SCALE GENOMIC DNA]</scope>
    <source>
        <strain evidence="2">Drom800</strain>
        <tissue evidence="2">Blood</tissue>
    </source>
</reference>
<comment type="caution">
    <text evidence="2">The sequence shown here is derived from an EMBL/GenBank/DDBJ whole genome shotgun (WGS) entry which is preliminary data.</text>
</comment>
<evidence type="ECO:0000313" key="3">
    <source>
        <dbReference type="Proteomes" id="UP000299084"/>
    </source>
</evidence>
<feature type="region of interest" description="Disordered" evidence="1">
    <location>
        <begin position="70"/>
        <end position="89"/>
    </location>
</feature>
<gene>
    <name evidence="2" type="ORF">Cadr_000019121</name>
</gene>
<keyword evidence="3" id="KW-1185">Reference proteome</keyword>
<dbReference type="EMBL" id="JWIN03000016">
    <property type="protein sequence ID" value="KAB1266302.1"/>
    <property type="molecule type" value="Genomic_DNA"/>
</dbReference>
<dbReference type="AlphaFoldDB" id="A0A5N4D5E6"/>
<evidence type="ECO:0000313" key="2">
    <source>
        <dbReference type="EMBL" id="KAB1266302.1"/>
    </source>
</evidence>